<dbReference type="EMBL" id="CP117451">
    <property type="protein sequence ID" value="WLG98855.1"/>
    <property type="molecule type" value="Genomic_DNA"/>
</dbReference>
<dbReference type="InterPro" id="IPR029062">
    <property type="entry name" value="Class_I_gatase-like"/>
</dbReference>
<dbReference type="Pfam" id="PF01965">
    <property type="entry name" value="DJ-1_PfpI"/>
    <property type="match status" value="1"/>
</dbReference>
<dbReference type="CDD" id="cd03135">
    <property type="entry name" value="GATase1_DJ-1"/>
    <property type="match status" value="1"/>
</dbReference>
<keyword evidence="3" id="KW-1185">Reference proteome</keyword>
<name>A0ABY9F5W9_9PSED</name>
<feature type="domain" description="DJ-1/PfpI" evidence="1">
    <location>
        <begin position="2"/>
        <end position="176"/>
    </location>
</feature>
<proteinExistence type="predicted"/>
<sequence>MKKVLMLLANGVEPLEMAAFTDILGWADLLGDEKIELVMAGLRPEIISTFGITIRPNRMLVDLDLDEFDALALPGGFEPSGFYEEALSEPYLAAIKHFINAQKIVASVCVSSLSLGRAGVLKEKKATIYHQVGGRRKQQLVDTGAVFIDQPIVRDGNIITSTGPGTASEVAFLLIEMLTNQINAGTIRRIMRFSTPDEKWFQTAQV</sequence>
<reference evidence="2 3" key="1">
    <citation type="submission" date="2023-02" db="EMBL/GenBank/DDBJ databases">
        <title>Evolution of Hrp T3SS in non-pathogenic Pseudomonas fluorescens.</title>
        <authorList>
            <person name="Liao K."/>
            <person name="Wei H."/>
            <person name="Gu Y."/>
        </authorList>
    </citation>
    <scope>NUCLEOTIDE SEQUENCE [LARGE SCALE GENOMIC DNA]</scope>
    <source>
        <strain evidence="2 3">FP2034</strain>
    </source>
</reference>
<dbReference type="SUPFAM" id="SSF52317">
    <property type="entry name" value="Class I glutamine amidotransferase-like"/>
    <property type="match status" value="1"/>
</dbReference>
<dbReference type="InterPro" id="IPR050325">
    <property type="entry name" value="Prot/Nucl_acid_deglycase"/>
</dbReference>
<dbReference type="Gene3D" id="3.40.50.880">
    <property type="match status" value="1"/>
</dbReference>
<dbReference type="RefSeq" id="WP_305467277.1">
    <property type="nucleotide sequence ID" value="NZ_CP117451.1"/>
</dbReference>
<organism evidence="2 3">
    <name type="scientific">Pseudomonas beijingensis</name>
    <dbReference type="NCBI Taxonomy" id="2954101"/>
    <lineage>
        <taxon>Bacteria</taxon>
        <taxon>Pseudomonadati</taxon>
        <taxon>Pseudomonadota</taxon>
        <taxon>Gammaproteobacteria</taxon>
        <taxon>Pseudomonadales</taxon>
        <taxon>Pseudomonadaceae</taxon>
        <taxon>Pseudomonas</taxon>
    </lineage>
</organism>
<dbReference type="InterPro" id="IPR002818">
    <property type="entry name" value="DJ-1/PfpI"/>
</dbReference>
<dbReference type="PANTHER" id="PTHR48094">
    <property type="entry name" value="PROTEIN/NUCLEIC ACID DEGLYCASE DJ-1-RELATED"/>
    <property type="match status" value="1"/>
</dbReference>
<evidence type="ECO:0000313" key="2">
    <source>
        <dbReference type="EMBL" id="WLG98855.1"/>
    </source>
</evidence>
<evidence type="ECO:0000259" key="1">
    <source>
        <dbReference type="Pfam" id="PF01965"/>
    </source>
</evidence>
<dbReference type="PANTHER" id="PTHR48094:SF5">
    <property type="entry name" value="PROTEIN DJ-1 HOMOLOG"/>
    <property type="match status" value="1"/>
</dbReference>
<dbReference type="Proteomes" id="UP001224838">
    <property type="component" value="Chromosome"/>
</dbReference>
<gene>
    <name evidence="2" type="ORF">PSH92_15825</name>
</gene>
<accession>A0ABY9F5W9</accession>
<evidence type="ECO:0000313" key="3">
    <source>
        <dbReference type="Proteomes" id="UP001224838"/>
    </source>
</evidence>
<protein>
    <submittedName>
        <fullName evidence="2">DJ-1/PfpI family protein</fullName>
    </submittedName>
</protein>